<protein>
    <submittedName>
        <fullName evidence="2">Ribonuclease BN</fullName>
    </submittedName>
</protein>
<keyword evidence="3" id="KW-1185">Reference proteome</keyword>
<dbReference type="Proteomes" id="UP000037510">
    <property type="component" value="Unassembled WGS sequence"/>
</dbReference>
<dbReference type="AlphaFoldDB" id="A0A0L7L7N3"/>
<keyword evidence="1" id="KW-0472">Membrane</keyword>
<evidence type="ECO:0000313" key="2">
    <source>
        <dbReference type="EMBL" id="KOB71301.1"/>
    </source>
</evidence>
<keyword evidence="1" id="KW-0812">Transmembrane</keyword>
<evidence type="ECO:0000256" key="1">
    <source>
        <dbReference type="SAM" id="Phobius"/>
    </source>
</evidence>
<name>A0A0L7L7N3_OPEBR</name>
<organism evidence="2 3">
    <name type="scientific">Operophtera brumata</name>
    <name type="common">Winter moth</name>
    <name type="synonym">Phalaena brumata</name>
    <dbReference type="NCBI Taxonomy" id="104452"/>
    <lineage>
        <taxon>Eukaryota</taxon>
        <taxon>Metazoa</taxon>
        <taxon>Ecdysozoa</taxon>
        <taxon>Arthropoda</taxon>
        <taxon>Hexapoda</taxon>
        <taxon>Insecta</taxon>
        <taxon>Pterygota</taxon>
        <taxon>Neoptera</taxon>
        <taxon>Endopterygota</taxon>
        <taxon>Lepidoptera</taxon>
        <taxon>Glossata</taxon>
        <taxon>Ditrysia</taxon>
        <taxon>Geometroidea</taxon>
        <taxon>Geometridae</taxon>
        <taxon>Larentiinae</taxon>
        <taxon>Operophtera</taxon>
    </lineage>
</organism>
<keyword evidence="1" id="KW-1133">Transmembrane helix</keyword>
<comment type="caution">
    <text evidence="2">The sequence shown here is derived from an EMBL/GenBank/DDBJ whole genome shotgun (WGS) entry which is preliminary data.</text>
</comment>
<feature type="transmembrane region" description="Helical" evidence="1">
    <location>
        <begin position="76"/>
        <end position="96"/>
    </location>
</feature>
<proteinExistence type="predicted"/>
<feature type="transmembrane region" description="Helical" evidence="1">
    <location>
        <begin position="53"/>
        <end position="70"/>
    </location>
</feature>
<sequence>CHFESCCGVCNLFPGVLLIAFSQVLAGSVLLTLVLTHGKQYDEMHQTPKSEPILTGITGAGVLLIIVTLTENCRAMLVYLLVAFLIWISIMTLALGKIGRSCVRFND</sequence>
<dbReference type="EMBL" id="JTDY01002491">
    <property type="protein sequence ID" value="KOB71301.1"/>
    <property type="molecule type" value="Genomic_DNA"/>
</dbReference>
<gene>
    <name evidence="2" type="ORF">OBRU01_07532</name>
</gene>
<reference evidence="2 3" key="1">
    <citation type="journal article" date="2015" name="Genome Biol. Evol.">
        <title>The genome of winter moth (Operophtera brumata) provides a genomic perspective on sexual dimorphism and phenology.</title>
        <authorList>
            <person name="Derks M.F."/>
            <person name="Smit S."/>
            <person name="Salis L."/>
            <person name="Schijlen E."/>
            <person name="Bossers A."/>
            <person name="Mateman C."/>
            <person name="Pijl A.S."/>
            <person name="de Ridder D."/>
            <person name="Groenen M.A."/>
            <person name="Visser M.E."/>
            <person name="Megens H.J."/>
        </authorList>
    </citation>
    <scope>NUCLEOTIDE SEQUENCE [LARGE SCALE GENOMIC DNA]</scope>
    <source>
        <strain evidence="2">WM2013NL</strain>
        <tissue evidence="2">Head and thorax</tissue>
    </source>
</reference>
<feature type="transmembrane region" description="Helical" evidence="1">
    <location>
        <begin position="12"/>
        <end position="33"/>
    </location>
</feature>
<feature type="non-terminal residue" evidence="2">
    <location>
        <position position="1"/>
    </location>
</feature>
<feature type="non-terminal residue" evidence="2">
    <location>
        <position position="107"/>
    </location>
</feature>
<accession>A0A0L7L7N3</accession>
<evidence type="ECO:0000313" key="3">
    <source>
        <dbReference type="Proteomes" id="UP000037510"/>
    </source>
</evidence>